<feature type="region of interest" description="Disordered" evidence="11">
    <location>
        <begin position="1"/>
        <end position="48"/>
    </location>
</feature>
<dbReference type="InterPro" id="IPR013087">
    <property type="entry name" value="Znf_C2H2_type"/>
</dbReference>
<evidence type="ECO:0000256" key="11">
    <source>
        <dbReference type="SAM" id="MobiDB-lite"/>
    </source>
</evidence>
<dbReference type="GO" id="GO:0008270">
    <property type="term" value="F:zinc ion binding"/>
    <property type="evidence" value="ECO:0007669"/>
    <property type="project" value="UniProtKB-KW"/>
</dbReference>
<sequence length="463" mass="48577">MVKLENSSNSASAGDASVSSDYHTAPPPASAAAPPKKKRNLPGMPDPEAEVIALSPGTLMATNRFVCEVCGKGFQRDQNLQLHRRGHNLPWRLRQRAAGEEPRRRRRVYVCPEAGCVHHEPSRALGDLTGIKKHFCRKHGEKRWRCDKCSKKYAVHSDWKAHSRTCGTREYRCDCGTLFSRRDSFITHRAFCAALAEESAKAQQTPTPTNAVIADAPRTVIPAPPETQQEQEPEEPDGMLQCMLPNADSGSGTTSSGGRSSSGTSVFASLFLSSAAASSSVGHSTATFSDFIGSMNRTEPTSLCLSTVAPAPNSSMFSSPPQQQSSPSPHLSATALLQKAAQMGAASTSSSFLLGFGLAPSSSAHQEDEDGRLQWDGRGQYQNLDPPGLGLGLGYGASTLMLGSKPATLDLLGLGIGPGGSTPGGLSALITTMGGGGGMNVGPGASSGSSPSWEGSDRKPAIL</sequence>
<name>A0AAX6H718_IRIPA</name>
<feature type="compositionally biased region" description="Low complexity" evidence="11">
    <location>
        <begin position="1"/>
        <end position="21"/>
    </location>
</feature>
<evidence type="ECO:0000256" key="4">
    <source>
        <dbReference type="ARBA" id="ARBA00022833"/>
    </source>
</evidence>
<dbReference type="EMBL" id="JANAVB010012196">
    <property type="protein sequence ID" value="KAJ6836387.1"/>
    <property type="molecule type" value="Genomic_DNA"/>
</dbReference>
<evidence type="ECO:0000259" key="12">
    <source>
        <dbReference type="PROSITE" id="PS50157"/>
    </source>
</evidence>
<dbReference type="InterPro" id="IPR055187">
    <property type="entry name" value="C2CH-3rd_BIRD-IDD"/>
</dbReference>
<dbReference type="PANTHER" id="PTHR10593">
    <property type="entry name" value="SERINE/THREONINE-PROTEIN KINASE RIO"/>
    <property type="match status" value="1"/>
</dbReference>
<dbReference type="Proteomes" id="UP001140949">
    <property type="component" value="Unassembled WGS sequence"/>
</dbReference>
<dbReference type="InterPro" id="IPR036236">
    <property type="entry name" value="Znf_C2H2_sf"/>
</dbReference>
<dbReference type="InterPro" id="IPR055185">
    <property type="entry name" value="C2CH-4th_BIRD-IDD"/>
</dbReference>
<feature type="region of interest" description="Disordered" evidence="11">
    <location>
        <begin position="223"/>
        <end position="260"/>
    </location>
</feature>
<dbReference type="FunFam" id="3.30.160.60:FF:000131">
    <property type="entry name" value="protein indeterminate-domain 5, chloroplastic-like"/>
    <property type="match status" value="1"/>
</dbReference>
<dbReference type="SMART" id="SM00355">
    <property type="entry name" value="ZnF_C2H2"/>
    <property type="match status" value="3"/>
</dbReference>
<dbReference type="FunFam" id="3.30.160.60:FF:000554">
    <property type="entry name" value="protein indeterminate-domain 12-like"/>
    <property type="match status" value="1"/>
</dbReference>
<evidence type="ECO:0000256" key="7">
    <source>
        <dbReference type="ARBA" id="ARBA00059785"/>
    </source>
</evidence>
<dbReference type="SUPFAM" id="SSF57667">
    <property type="entry name" value="beta-beta-alpha zinc fingers"/>
    <property type="match status" value="1"/>
</dbReference>
<evidence type="ECO:0000256" key="1">
    <source>
        <dbReference type="ARBA" id="ARBA00022723"/>
    </source>
</evidence>
<evidence type="ECO:0000313" key="13">
    <source>
        <dbReference type="EMBL" id="KAJ6836387.1"/>
    </source>
</evidence>
<evidence type="ECO:0000256" key="9">
    <source>
        <dbReference type="ARBA" id="ARBA00083437"/>
    </source>
</evidence>
<feature type="domain" description="C2H2-type" evidence="12">
    <location>
        <begin position="65"/>
        <end position="87"/>
    </location>
</feature>
<organism evidence="13 14">
    <name type="scientific">Iris pallida</name>
    <name type="common">Sweet iris</name>
    <dbReference type="NCBI Taxonomy" id="29817"/>
    <lineage>
        <taxon>Eukaryota</taxon>
        <taxon>Viridiplantae</taxon>
        <taxon>Streptophyta</taxon>
        <taxon>Embryophyta</taxon>
        <taxon>Tracheophyta</taxon>
        <taxon>Spermatophyta</taxon>
        <taxon>Magnoliopsida</taxon>
        <taxon>Liliopsida</taxon>
        <taxon>Asparagales</taxon>
        <taxon>Iridaceae</taxon>
        <taxon>Iridoideae</taxon>
        <taxon>Irideae</taxon>
        <taxon>Iris</taxon>
    </lineage>
</organism>
<gene>
    <name evidence="13" type="ORF">M6B38_327840</name>
</gene>
<keyword evidence="5" id="KW-0805">Transcription regulation</keyword>
<feature type="compositionally biased region" description="Low complexity" evidence="11">
    <location>
        <begin position="442"/>
        <end position="454"/>
    </location>
</feature>
<dbReference type="Pfam" id="PF22996">
    <property type="entry name" value="C2H2-2nd_BIRD-IDD"/>
    <property type="match status" value="1"/>
</dbReference>
<reference evidence="13" key="1">
    <citation type="journal article" date="2023" name="GigaByte">
        <title>Genome assembly of the bearded iris, Iris pallida Lam.</title>
        <authorList>
            <person name="Bruccoleri R.E."/>
            <person name="Oakeley E.J."/>
            <person name="Faust A.M.E."/>
            <person name="Altorfer M."/>
            <person name="Dessus-Babus S."/>
            <person name="Burckhardt D."/>
            <person name="Oertli M."/>
            <person name="Naumann U."/>
            <person name="Petersen F."/>
            <person name="Wong J."/>
        </authorList>
    </citation>
    <scope>NUCLEOTIDE SEQUENCE</scope>
    <source>
        <strain evidence="13">GSM-AAB239-AS_SAM_17_03QT</strain>
    </source>
</reference>
<reference evidence="13" key="2">
    <citation type="submission" date="2023-04" db="EMBL/GenBank/DDBJ databases">
        <authorList>
            <person name="Bruccoleri R.E."/>
            <person name="Oakeley E.J."/>
            <person name="Faust A.-M."/>
            <person name="Dessus-Babus S."/>
            <person name="Altorfer M."/>
            <person name="Burckhardt D."/>
            <person name="Oertli M."/>
            <person name="Naumann U."/>
            <person name="Petersen F."/>
            <person name="Wong J."/>
        </authorList>
    </citation>
    <scope>NUCLEOTIDE SEQUENCE</scope>
    <source>
        <strain evidence="13">GSM-AAB239-AS_SAM_17_03QT</strain>
        <tissue evidence="13">Leaf</tissue>
    </source>
</reference>
<dbReference type="AlphaFoldDB" id="A0AAX6H718"/>
<dbReference type="InterPro" id="IPR055186">
    <property type="entry name" value="C2H2-2nd_BIRD-IDD"/>
</dbReference>
<keyword evidence="4" id="KW-0862">Zinc</keyword>
<dbReference type="InterPro" id="IPR031140">
    <property type="entry name" value="IDD1-16"/>
</dbReference>
<dbReference type="Pfam" id="PF22992">
    <property type="entry name" value="C2CH-4th_BIRD-IDD"/>
    <property type="match status" value="1"/>
</dbReference>
<dbReference type="PROSITE" id="PS50157">
    <property type="entry name" value="ZINC_FINGER_C2H2_2"/>
    <property type="match status" value="1"/>
</dbReference>
<keyword evidence="1" id="KW-0479">Metal-binding</keyword>
<accession>A0AAX6H718</accession>
<keyword evidence="3 10" id="KW-0863">Zinc-finger</keyword>
<keyword evidence="6" id="KW-0804">Transcription</keyword>
<evidence type="ECO:0000256" key="6">
    <source>
        <dbReference type="ARBA" id="ARBA00023163"/>
    </source>
</evidence>
<feature type="compositionally biased region" description="Low complexity" evidence="11">
    <location>
        <begin position="249"/>
        <end position="260"/>
    </location>
</feature>
<dbReference type="Pfam" id="PF22995">
    <property type="entry name" value="C2CH-3rd_BIRD-IDD"/>
    <property type="match status" value="1"/>
</dbReference>
<keyword evidence="14" id="KW-1185">Reference proteome</keyword>
<dbReference type="Gene3D" id="3.30.160.60">
    <property type="entry name" value="Classic Zinc Finger"/>
    <property type="match status" value="2"/>
</dbReference>
<dbReference type="PANTHER" id="PTHR10593:SF188">
    <property type="entry name" value="ZINC FINGER PROTEIN GAI-ASSOCIATED FACTOR 1"/>
    <property type="match status" value="1"/>
</dbReference>
<dbReference type="GO" id="GO:0005634">
    <property type="term" value="C:nucleus"/>
    <property type="evidence" value="ECO:0007669"/>
    <property type="project" value="TreeGrafter"/>
</dbReference>
<comment type="function">
    <text evidence="7">Transcription activator that acts as a flowering master switch in both long and short days, independently of the circadian clock. Promotes flowering upstream of HD1 by up-regulating FTL1, FTL4, FTL5, FTL6, EHD1, HD3A and RFT1. Seems to repress FTL11 expression. May recognize the consensus motif 5'-TTTGTCGTAAT-3' in target gene promoters.</text>
</comment>
<dbReference type="Pfam" id="PF00096">
    <property type="entry name" value="zf-C2H2"/>
    <property type="match status" value="1"/>
</dbReference>
<evidence type="ECO:0000313" key="14">
    <source>
        <dbReference type="Proteomes" id="UP001140949"/>
    </source>
</evidence>
<comment type="caution">
    <text evidence="13">The sequence shown here is derived from an EMBL/GenBank/DDBJ whole genome shotgun (WGS) entry which is preliminary data.</text>
</comment>
<dbReference type="PROSITE" id="PS00028">
    <property type="entry name" value="ZINC_FINGER_C2H2_1"/>
    <property type="match status" value="1"/>
</dbReference>
<proteinExistence type="predicted"/>
<evidence type="ECO:0000256" key="10">
    <source>
        <dbReference type="PROSITE-ProRule" id="PRU00042"/>
    </source>
</evidence>
<dbReference type="GO" id="GO:0003700">
    <property type="term" value="F:DNA-binding transcription factor activity"/>
    <property type="evidence" value="ECO:0007669"/>
    <property type="project" value="TreeGrafter"/>
</dbReference>
<evidence type="ECO:0000256" key="8">
    <source>
        <dbReference type="ARBA" id="ARBA00072973"/>
    </source>
</evidence>
<feature type="region of interest" description="Disordered" evidence="11">
    <location>
        <begin position="439"/>
        <end position="463"/>
    </location>
</feature>
<evidence type="ECO:0000256" key="5">
    <source>
        <dbReference type="ARBA" id="ARBA00023015"/>
    </source>
</evidence>
<evidence type="ECO:0000256" key="3">
    <source>
        <dbReference type="ARBA" id="ARBA00022771"/>
    </source>
</evidence>
<protein>
    <recommendedName>
        <fullName evidence="8">Protein EARLY HEADING DATE 2</fullName>
    </recommendedName>
    <alternativeName>
        <fullName evidence="9">Protein RICE INDETERMINATE 1</fullName>
    </alternativeName>
</protein>
<evidence type="ECO:0000256" key="2">
    <source>
        <dbReference type="ARBA" id="ARBA00022737"/>
    </source>
</evidence>
<keyword evidence="2" id="KW-0677">Repeat</keyword>